<dbReference type="STRING" id="1508404.JMA_06220"/>
<evidence type="ECO:0000313" key="11">
    <source>
        <dbReference type="Proteomes" id="UP000031449"/>
    </source>
</evidence>
<evidence type="ECO:0000259" key="9">
    <source>
        <dbReference type="PROSITE" id="PS50929"/>
    </source>
</evidence>
<dbReference type="AlphaFoldDB" id="A0A0B5APD7"/>
<organism evidence="10 11">
    <name type="scientific">Jeotgalibacillus malaysiensis</name>
    <dbReference type="NCBI Taxonomy" id="1508404"/>
    <lineage>
        <taxon>Bacteria</taxon>
        <taxon>Bacillati</taxon>
        <taxon>Bacillota</taxon>
        <taxon>Bacilli</taxon>
        <taxon>Bacillales</taxon>
        <taxon>Caryophanaceae</taxon>
        <taxon>Jeotgalibacillus</taxon>
    </lineage>
</organism>
<evidence type="ECO:0000256" key="3">
    <source>
        <dbReference type="ARBA" id="ARBA00022741"/>
    </source>
</evidence>
<evidence type="ECO:0000313" key="10">
    <source>
        <dbReference type="EMBL" id="AJD89939.1"/>
    </source>
</evidence>
<dbReference type="GO" id="GO:0015421">
    <property type="term" value="F:ABC-type oligopeptide transporter activity"/>
    <property type="evidence" value="ECO:0007669"/>
    <property type="project" value="TreeGrafter"/>
</dbReference>
<keyword evidence="6 7" id="KW-0472">Membrane</keyword>
<dbReference type="PANTHER" id="PTHR43394:SF1">
    <property type="entry name" value="ATP-BINDING CASSETTE SUB-FAMILY B MEMBER 10, MITOCHONDRIAL"/>
    <property type="match status" value="1"/>
</dbReference>
<evidence type="ECO:0008006" key="12">
    <source>
        <dbReference type="Google" id="ProtNLM"/>
    </source>
</evidence>
<feature type="transmembrane region" description="Helical" evidence="7">
    <location>
        <begin position="156"/>
        <end position="179"/>
    </location>
</feature>
<dbReference type="InterPro" id="IPR027417">
    <property type="entry name" value="P-loop_NTPase"/>
</dbReference>
<dbReference type="GO" id="GO:0034775">
    <property type="term" value="P:glutathione transmembrane transport"/>
    <property type="evidence" value="ECO:0007669"/>
    <property type="project" value="InterPro"/>
</dbReference>
<dbReference type="NCBIfam" id="TIGR02868">
    <property type="entry name" value="CydC"/>
    <property type="match status" value="1"/>
</dbReference>
<keyword evidence="2 7" id="KW-0812">Transmembrane</keyword>
<protein>
    <recommendedName>
        <fullName evidence="12">ABC transporter ATP-binding protein</fullName>
    </recommendedName>
</protein>
<feature type="transmembrane region" description="Helical" evidence="7">
    <location>
        <begin position="20"/>
        <end position="42"/>
    </location>
</feature>
<comment type="subcellular location">
    <subcellularLocation>
        <location evidence="1">Cell membrane</location>
        <topology evidence="1">Multi-pass membrane protein</topology>
    </subcellularLocation>
</comment>
<accession>A0A0B5APD7</accession>
<dbReference type="InterPro" id="IPR039421">
    <property type="entry name" value="Type_1_exporter"/>
</dbReference>
<dbReference type="InterPro" id="IPR011527">
    <property type="entry name" value="ABC1_TM_dom"/>
</dbReference>
<dbReference type="GO" id="GO:0005524">
    <property type="term" value="F:ATP binding"/>
    <property type="evidence" value="ECO:0007669"/>
    <property type="project" value="UniProtKB-KW"/>
</dbReference>
<feature type="domain" description="ABC transporter" evidence="8">
    <location>
        <begin position="335"/>
        <end position="564"/>
    </location>
</feature>
<dbReference type="SMART" id="SM00382">
    <property type="entry name" value="AAA"/>
    <property type="match status" value="1"/>
</dbReference>
<keyword evidence="5 7" id="KW-1133">Transmembrane helix</keyword>
<dbReference type="GO" id="GO:0045454">
    <property type="term" value="P:cell redox homeostasis"/>
    <property type="evidence" value="ECO:0007669"/>
    <property type="project" value="InterPro"/>
</dbReference>
<dbReference type="SUPFAM" id="SSF90123">
    <property type="entry name" value="ABC transporter transmembrane region"/>
    <property type="match status" value="1"/>
</dbReference>
<evidence type="ECO:0000256" key="4">
    <source>
        <dbReference type="ARBA" id="ARBA00022840"/>
    </source>
</evidence>
<dbReference type="KEGG" id="jeo:JMA_06220"/>
<dbReference type="GO" id="GO:0016887">
    <property type="term" value="F:ATP hydrolysis activity"/>
    <property type="evidence" value="ECO:0007669"/>
    <property type="project" value="InterPro"/>
</dbReference>
<proteinExistence type="predicted"/>
<dbReference type="EMBL" id="CP009416">
    <property type="protein sequence ID" value="AJD89939.1"/>
    <property type="molecule type" value="Genomic_DNA"/>
</dbReference>
<evidence type="ECO:0000256" key="1">
    <source>
        <dbReference type="ARBA" id="ARBA00004651"/>
    </source>
</evidence>
<gene>
    <name evidence="10" type="ORF">JMA_06220</name>
</gene>
<keyword evidence="3" id="KW-0547">Nucleotide-binding</keyword>
<dbReference type="InterPro" id="IPR003439">
    <property type="entry name" value="ABC_transporter-like_ATP-bd"/>
</dbReference>
<dbReference type="Pfam" id="PF00664">
    <property type="entry name" value="ABC_membrane"/>
    <property type="match status" value="1"/>
</dbReference>
<reference evidence="10 11" key="1">
    <citation type="submission" date="2014-08" db="EMBL/GenBank/DDBJ databases">
        <title>Complete genome of a marine bacteria Jeotgalibacillus malaysiensis.</title>
        <authorList>
            <person name="Yaakop A.S."/>
            <person name="Chan K.-G."/>
            <person name="Goh K.M."/>
        </authorList>
    </citation>
    <scope>NUCLEOTIDE SEQUENCE [LARGE SCALE GENOMIC DNA]</scope>
    <source>
        <strain evidence="10 11">D5</strain>
    </source>
</reference>
<dbReference type="HOGENOM" id="CLU_000604_84_9_9"/>
<evidence type="ECO:0000256" key="7">
    <source>
        <dbReference type="SAM" id="Phobius"/>
    </source>
</evidence>
<evidence type="ECO:0000256" key="6">
    <source>
        <dbReference type="ARBA" id="ARBA00023136"/>
    </source>
</evidence>
<dbReference type="GO" id="GO:0005886">
    <property type="term" value="C:plasma membrane"/>
    <property type="evidence" value="ECO:0007669"/>
    <property type="project" value="UniProtKB-SubCell"/>
</dbReference>
<dbReference type="Gene3D" id="3.40.50.300">
    <property type="entry name" value="P-loop containing nucleotide triphosphate hydrolases"/>
    <property type="match status" value="1"/>
</dbReference>
<dbReference type="BioCyc" id="JESP1508404:G14D9-9839-MONOMER"/>
<feature type="transmembrane region" description="Helical" evidence="7">
    <location>
        <begin position="249"/>
        <end position="267"/>
    </location>
</feature>
<feature type="domain" description="ABC transmembrane type-1" evidence="9">
    <location>
        <begin position="21"/>
        <end position="288"/>
    </location>
</feature>
<dbReference type="InterPro" id="IPR017871">
    <property type="entry name" value="ABC_transporter-like_CS"/>
</dbReference>
<evidence type="ECO:0000259" key="8">
    <source>
        <dbReference type="PROSITE" id="PS50893"/>
    </source>
</evidence>
<keyword evidence="4" id="KW-0067">ATP-binding</keyword>
<dbReference type="PROSITE" id="PS50893">
    <property type="entry name" value="ABC_TRANSPORTER_2"/>
    <property type="match status" value="1"/>
</dbReference>
<dbReference type="InterPro" id="IPR036640">
    <property type="entry name" value="ABC1_TM_sf"/>
</dbReference>
<dbReference type="Pfam" id="PF00005">
    <property type="entry name" value="ABC_tran"/>
    <property type="match status" value="1"/>
</dbReference>
<dbReference type="OrthoDB" id="9802264at2"/>
<dbReference type="PROSITE" id="PS00211">
    <property type="entry name" value="ABC_TRANSPORTER_1"/>
    <property type="match status" value="1"/>
</dbReference>
<dbReference type="PROSITE" id="PS50929">
    <property type="entry name" value="ABC_TM1F"/>
    <property type="match status" value="1"/>
</dbReference>
<dbReference type="PANTHER" id="PTHR43394">
    <property type="entry name" value="ATP-DEPENDENT PERMEASE MDL1, MITOCHONDRIAL"/>
    <property type="match status" value="1"/>
</dbReference>
<dbReference type="InterPro" id="IPR014223">
    <property type="entry name" value="ABC_CydC/D"/>
</dbReference>
<evidence type="ECO:0000256" key="2">
    <source>
        <dbReference type="ARBA" id="ARBA00022692"/>
    </source>
</evidence>
<dbReference type="CDD" id="cd18585">
    <property type="entry name" value="ABC_6TM_CydC"/>
    <property type="match status" value="1"/>
</dbReference>
<name>A0A0B5APD7_9BACL</name>
<dbReference type="SUPFAM" id="SSF52540">
    <property type="entry name" value="P-loop containing nucleoside triphosphate hydrolases"/>
    <property type="match status" value="1"/>
</dbReference>
<dbReference type="Proteomes" id="UP000031449">
    <property type="component" value="Chromosome"/>
</dbReference>
<feature type="transmembrane region" description="Helical" evidence="7">
    <location>
        <begin position="133"/>
        <end position="150"/>
    </location>
</feature>
<evidence type="ECO:0000256" key="5">
    <source>
        <dbReference type="ARBA" id="ARBA00022989"/>
    </source>
</evidence>
<sequence>MRELSIVLRQIAVERKNVWYSVLFGYIGGVTAAGLFAASGYLISKAALIPPVYTLTLLIAFIKVFGLVKAGSKYGERMVSHRATFNILAGIRVRFFEKLEPLAPGIFQKFRSGDLLARITGDVESLQNFFLRVYYPPLVLILVFISAMLFTTFYSFWFPLIFAAGLLLTGLIIPALFALRRQKIEEKVRESRAILSTDTAEVLYGFRDLKIYQQLDEKGASLRTSSAAYIANQEKSSSQSMFNQSVNQAAGLLISWVVLAAGVYLVQQDQLDGVFLAMLVMLSLNIFENAAPMAVLPPHLEDSRKASSRLNEVTDMVPATASEPYETLTDEAPSISFQSVSYTHEGEERPAVDQTSFEVKAGSKTAIVGASGSGKSTIFQLLLGVLRTNDGDIAIQDRSIRHIKSEDIWEKANVVMQENHFFYGTIRDNLQIAREGLTDEEMQWVLEKVQLSRFTLDDAVLEKGENLSGGERQRLAIARALLRKRSLWLLDEPLSSIDNVTSADIMRYLEERTEDATVCLISHQLNGLEKMDQIIVMDGGQIAEKGSYEELMTAKGMFYEMKKIEQEILV</sequence>
<dbReference type="Gene3D" id="1.20.1560.10">
    <property type="entry name" value="ABC transporter type 1, transmembrane domain"/>
    <property type="match status" value="1"/>
</dbReference>
<dbReference type="CDD" id="cd03228">
    <property type="entry name" value="ABCC_MRP_Like"/>
    <property type="match status" value="1"/>
</dbReference>
<feature type="transmembrane region" description="Helical" evidence="7">
    <location>
        <begin position="48"/>
        <end position="68"/>
    </location>
</feature>
<dbReference type="InterPro" id="IPR003593">
    <property type="entry name" value="AAA+_ATPase"/>
</dbReference>
<keyword evidence="11" id="KW-1185">Reference proteome</keyword>